<dbReference type="Pfam" id="PF14310">
    <property type="entry name" value="Fn3-like"/>
    <property type="match status" value="1"/>
</dbReference>
<dbReference type="SMART" id="SM01217">
    <property type="entry name" value="Fn3_like"/>
    <property type="match status" value="1"/>
</dbReference>
<evidence type="ECO:0000259" key="6">
    <source>
        <dbReference type="SMART" id="SM01217"/>
    </source>
</evidence>
<name>A0A438ARQ5_9NOCA</name>
<proteinExistence type="inferred from homology"/>
<dbReference type="Gene3D" id="3.20.20.300">
    <property type="entry name" value="Glycoside hydrolase, family 3, N-terminal domain"/>
    <property type="match status" value="1"/>
</dbReference>
<dbReference type="PANTHER" id="PTHR42715:SF10">
    <property type="entry name" value="BETA-GLUCOSIDASE"/>
    <property type="match status" value="1"/>
</dbReference>
<dbReference type="InterPro" id="IPR019800">
    <property type="entry name" value="Glyco_hydro_3_AS"/>
</dbReference>
<accession>A0A438ARQ5</accession>
<dbReference type="OrthoDB" id="3187421at2"/>
<dbReference type="InterPro" id="IPR026891">
    <property type="entry name" value="Fn3-like"/>
</dbReference>
<dbReference type="Gene3D" id="2.60.120.260">
    <property type="entry name" value="Galactose-binding domain-like"/>
    <property type="match status" value="1"/>
</dbReference>
<dbReference type="AlphaFoldDB" id="A0A438ARQ5"/>
<dbReference type="PANTHER" id="PTHR42715">
    <property type="entry name" value="BETA-GLUCOSIDASE"/>
    <property type="match status" value="1"/>
</dbReference>
<feature type="region of interest" description="Disordered" evidence="5">
    <location>
        <begin position="468"/>
        <end position="487"/>
    </location>
</feature>
<keyword evidence="2 4" id="KW-0378">Hydrolase</keyword>
<evidence type="ECO:0000313" key="8">
    <source>
        <dbReference type="Proteomes" id="UP000283479"/>
    </source>
</evidence>
<dbReference type="GO" id="GO:0005975">
    <property type="term" value="P:carbohydrate metabolic process"/>
    <property type="evidence" value="ECO:0007669"/>
    <property type="project" value="InterPro"/>
</dbReference>
<evidence type="ECO:0000256" key="3">
    <source>
        <dbReference type="ARBA" id="ARBA00023277"/>
    </source>
</evidence>
<dbReference type="EMBL" id="RKLO01000005">
    <property type="protein sequence ID" value="RVW01393.1"/>
    <property type="molecule type" value="Genomic_DNA"/>
</dbReference>
<dbReference type="InterPro" id="IPR036962">
    <property type="entry name" value="Glyco_hydro_3_N_sf"/>
</dbReference>
<keyword evidence="3" id="KW-0119">Carbohydrate metabolism</keyword>
<keyword evidence="8" id="KW-1185">Reference proteome</keyword>
<dbReference type="InterPro" id="IPR017853">
    <property type="entry name" value="GH"/>
</dbReference>
<evidence type="ECO:0000256" key="2">
    <source>
        <dbReference type="ARBA" id="ARBA00022801"/>
    </source>
</evidence>
<dbReference type="GO" id="GO:0004553">
    <property type="term" value="F:hydrolase activity, hydrolyzing O-glycosyl compounds"/>
    <property type="evidence" value="ECO:0007669"/>
    <property type="project" value="InterPro"/>
</dbReference>
<evidence type="ECO:0000256" key="5">
    <source>
        <dbReference type="SAM" id="MobiDB-lite"/>
    </source>
</evidence>
<gene>
    <name evidence="7" type="ORF">EGT50_12915</name>
</gene>
<dbReference type="InterPro" id="IPR002772">
    <property type="entry name" value="Glyco_hydro_3_C"/>
</dbReference>
<feature type="compositionally biased region" description="Basic and acidic residues" evidence="5">
    <location>
        <begin position="471"/>
        <end position="483"/>
    </location>
</feature>
<dbReference type="SUPFAM" id="SSF52279">
    <property type="entry name" value="Beta-D-glucan exohydrolase, C-terminal domain"/>
    <property type="match status" value="1"/>
</dbReference>
<organism evidence="7 8">
    <name type="scientific">Rhodococcus xishaensis</name>
    <dbReference type="NCBI Taxonomy" id="2487364"/>
    <lineage>
        <taxon>Bacteria</taxon>
        <taxon>Bacillati</taxon>
        <taxon>Actinomycetota</taxon>
        <taxon>Actinomycetes</taxon>
        <taxon>Mycobacteriales</taxon>
        <taxon>Nocardiaceae</taxon>
        <taxon>Rhodococcus</taxon>
    </lineage>
</organism>
<evidence type="ECO:0000256" key="1">
    <source>
        <dbReference type="ARBA" id="ARBA00005336"/>
    </source>
</evidence>
<dbReference type="InterPro" id="IPR013783">
    <property type="entry name" value="Ig-like_fold"/>
</dbReference>
<feature type="domain" description="Fibronectin type III-like" evidence="6">
    <location>
        <begin position="726"/>
        <end position="793"/>
    </location>
</feature>
<dbReference type="Pfam" id="PF01915">
    <property type="entry name" value="Glyco_hydro_3_C"/>
    <property type="match status" value="1"/>
</dbReference>
<sequence length="807" mass="84943">MIASLDLGSKVRLLTGASTFTTAAEESIGLGEIRLSDGPTGIRGLDSSGVREVTLLPNATLLASSWDTRLLYDVGQLLAEEALAQRIHVALGPTINLHRSPLGGRLFEAYSEDPLLTGLLAAAYVRGLQDAGIGACLKHLVANESETERHTMNSVVDEATLRELYLTPFEVAIADADPWSVMDAYNDVNGVASTENVHVNTEIVKGEWNYSGLIMSDWLATRTAVAAANGGLDLVMPGPGGPWGEALIAAVEAGEVPMSVIDDHVRRLLLLAARVGALGEQRLYDMEVPAPTSIGRRDQLVQLAATGMTVLTNRGSILPLEPDQSVALIGRHAVDTVCMGGGSSEVSPPHQVSIAEGMTALPGTSLTVVDGVAVRTRPATVRRGVLLDPETGEPGVRFVLRSTDGSEIEERRTGSAVTTIGWDDDLDAEVAAIEFHAVTTLDGPVDVGAIGVGDWTIHAGDDTFDYALDQPHSDGDGGTDRRGPSMQDILGGALQQPPFRRDTTVVSSGTAISGVIRRPMTPGRFAVTVAPAQRNSEDAIAEATSAAAEADVAVVVVGTTEEQETEAFDKSTLHLPGDQDALVSAVASAARKTVVVVNAATPVIMPWRDEVDAILWVGLPGQEAGHAVAATLYGAVEPSGRLVTTFPAEDGQSAAWSVTPEGGDLEYAEGPYIGYRGHHAGRAPAPSFWFGHGLGYSSWEYRDAHLTGGSSVRVNVANVGGRTSREVVQLYFAPVERDQPVRLVGWQDVTVAAGSSADVEVSADPRALRRWDTSASRWAPLSGRGQLILARGLGDVRARLEAVPADA</sequence>
<dbReference type="Gene3D" id="2.60.40.10">
    <property type="entry name" value="Immunoglobulins"/>
    <property type="match status" value="1"/>
</dbReference>
<dbReference type="PROSITE" id="PS00775">
    <property type="entry name" value="GLYCOSYL_HYDROL_F3"/>
    <property type="match status" value="1"/>
</dbReference>
<dbReference type="InterPro" id="IPR001764">
    <property type="entry name" value="Glyco_hydro_3_N"/>
</dbReference>
<keyword evidence="4" id="KW-0326">Glycosidase</keyword>
<dbReference type="InterPro" id="IPR050288">
    <property type="entry name" value="Cellulose_deg_GH3"/>
</dbReference>
<evidence type="ECO:0000313" key="7">
    <source>
        <dbReference type="EMBL" id="RVW01393.1"/>
    </source>
</evidence>
<reference evidence="7 8" key="1">
    <citation type="submission" date="2018-11" db="EMBL/GenBank/DDBJ databases">
        <title>Rhodococcus spongicola sp. nov. and Rhodococcus xishaensis sp. nov. from marine sponges.</title>
        <authorList>
            <person name="Li L."/>
            <person name="Lin H.W."/>
        </authorList>
    </citation>
    <scope>NUCLEOTIDE SEQUENCE [LARGE SCALE GENOMIC DNA]</scope>
    <source>
        <strain evidence="7 8">LHW51113</strain>
    </source>
</reference>
<evidence type="ECO:0000256" key="4">
    <source>
        <dbReference type="RuleBase" id="RU361161"/>
    </source>
</evidence>
<dbReference type="Pfam" id="PF00933">
    <property type="entry name" value="Glyco_hydro_3"/>
    <property type="match status" value="1"/>
</dbReference>
<protein>
    <submittedName>
        <fullName evidence="7">Beta-glucosidase</fullName>
    </submittedName>
</protein>
<dbReference type="PRINTS" id="PR00133">
    <property type="entry name" value="GLHYDRLASE3"/>
</dbReference>
<dbReference type="InterPro" id="IPR036881">
    <property type="entry name" value="Glyco_hydro_3_C_sf"/>
</dbReference>
<comment type="similarity">
    <text evidence="1 4">Belongs to the glycosyl hydrolase 3 family.</text>
</comment>
<dbReference type="Proteomes" id="UP000283479">
    <property type="component" value="Unassembled WGS sequence"/>
</dbReference>
<comment type="caution">
    <text evidence="7">The sequence shown here is derived from an EMBL/GenBank/DDBJ whole genome shotgun (WGS) entry which is preliminary data.</text>
</comment>
<dbReference type="SUPFAM" id="SSF51445">
    <property type="entry name" value="(Trans)glycosidases"/>
    <property type="match status" value="1"/>
</dbReference>
<dbReference type="Gene3D" id="3.40.50.1700">
    <property type="entry name" value="Glycoside hydrolase family 3 C-terminal domain"/>
    <property type="match status" value="1"/>
</dbReference>